<dbReference type="KEGG" id="vg:77952992"/>
<keyword evidence="3" id="KW-1185">Reference proteome</keyword>
<evidence type="ECO:0000256" key="1">
    <source>
        <dbReference type="SAM" id="MobiDB-lite"/>
    </source>
</evidence>
<dbReference type="RefSeq" id="YP_010676631.1">
    <property type="nucleotide sequence ID" value="NC_071014.1"/>
</dbReference>
<dbReference type="Gene3D" id="3.40.50.410">
    <property type="entry name" value="von Willebrand factor, type A domain"/>
    <property type="match status" value="1"/>
</dbReference>
<dbReference type="SUPFAM" id="SSF53300">
    <property type="entry name" value="vWA-like"/>
    <property type="match status" value="1"/>
</dbReference>
<dbReference type="CDD" id="cd00198">
    <property type="entry name" value="vWFA"/>
    <property type="match status" value="1"/>
</dbReference>
<organism evidence="2 3">
    <name type="scientific">Brevibacterium phage Cantare</name>
    <dbReference type="NCBI Taxonomy" id="2338395"/>
    <lineage>
        <taxon>Viruses</taxon>
        <taxon>Duplodnaviria</taxon>
        <taxon>Heunggongvirae</taxon>
        <taxon>Uroviricota</taxon>
        <taxon>Caudoviricetes</taxon>
        <taxon>Cantarevirus</taxon>
        <taxon>Cantarevirus cantare</taxon>
    </lineage>
</organism>
<proteinExistence type="predicted"/>
<protein>
    <submittedName>
        <fullName evidence="2">Uncharacterized protein</fullName>
    </submittedName>
</protein>
<sequence length="581" mass="65016">MNKSRFNFKVGALMSTYQRLDRTISGVDVVTHYQPNQSSITAYTDGINIHFGNRAIDKDVINDAQALLALDGLNYHELCHVMYSPRSRDIPDWIVHNSMRKSVWGILEDQRIETIFTTLYPDNKPYLRMAVIRHILQVKEQDHTNVFLLLYGRKYLYKSMIKTAENTYFDPDRLDEAKNIIDSYIALDGNIKAQPDVYRDLIDRFIALLPKDDDGNPSELTSMFGHGEGSEGHGTGMDEGHQVIIDLKGIEASTGDTPSKDGESIAIDHDDDDANGDSTGDDDAKGAKQPGHGHGASEDDTDDLIDATNKAKDAVMDSMEVINHVRATQRIFRNDEGKMYGLRVNKAGYTNGTPDARLSNIVNKVAEKYRALLEDADPGYISNQAYGRINIDRVMRDSPIDSIFDRWEDNQTDATDMEVVIGLDVSYSMSGATAELGQVGWCLKRAIGSLGERCKVSVFTYSDNFEELYSRDSESGQQVRTPRINGGTRPIHFLNHAEHIFTNTNRKNKVMIMMTDGAWEQANQCNAKIDELNKSGIITGLYHYGSGNDTHHVQVFNSSSDLSGLIRFSDSLVKLAMKNNQ</sequence>
<dbReference type="EMBL" id="MK016493">
    <property type="protein sequence ID" value="AYQ99276.1"/>
    <property type="molecule type" value="Genomic_DNA"/>
</dbReference>
<accession>A0A3G3LYT8</accession>
<reference evidence="2 3" key="1">
    <citation type="submission" date="2018-10" db="EMBL/GenBank/DDBJ databases">
        <authorList>
            <person name="Zack K."/>
            <person name="Garlena R.A."/>
            <person name="Russell D.A."/>
            <person name="Pope W.H."/>
            <person name="Jacobs-Sera D."/>
            <person name="Hatfull G.F."/>
        </authorList>
    </citation>
    <scope>NUCLEOTIDE SEQUENCE [LARGE SCALE GENOMIC DNA]</scope>
</reference>
<feature type="compositionally biased region" description="Acidic residues" evidence="1">
    <location>
        <begin position="269"/>
        <end position="281"/>
    </location>
</feature>
<dbReference type="InterPro" id="IPR036465">
    <property type="entry name" value="vWFA_dom_sf"/>
</dbReference>
<feature type="compositionally biased region" description="Basic and acidic residues" evidence="1">
    <location>
        <begin position="228"/>
        <end position="238"/>
    </location>
</feature>
<gene>
    <name evidence="2" type="primary">56</name>
    <name evidence="2" type="ORF">PBI_CANTARE_56</name>
</gene>
<feature type="compositionally biased region" description="Basic and acidic residues" evidence="1">
    <location>
        <begin position="258"/>
        <end position="268"/>
    </location>
</feature>
<dbReference type="Proteomes" id="UP000279277">
    <property type="component" value="Segment"/>
</dbReference>
<name>A0A3G3LYT8_9CAUD</name>
<evidence type="ECO:0000313" key="3">
    <source>
        <dbReference type="Proteomes" id="UP000279277"/>
    </source>
</evidence>
<evidence type="ECO:0000313" key="2">
    <source>
        <dbReference type="EMBL" id="AYQ99276.1"/>
    </source>
</evidence>
<dbReference type="GeneID" id="77952992"/>
<feature type="region of interest" description="Disordered" evidence="1">
    <location>
        <begin position="216"/>
        <end position="238"/>
    </location>
</feature>
<feature type="region of interest" description="Disordered" evidence="1">
    <location>
        <begin position="251"/>
        <end position="303"/>
    </location>
</feature>